<dbReference type="AlphaFoldDB" id="A0A4Y2BYL0"/>
<name>A0A4Y2BYL0_ARAVE</name>
<evidence type="ECO:0000313" key="2">
    <source>
        <dbReference type="Proteomes" id="UP000499080"/>
    </source>
</evidence>
<comment type="caution">
    <text evidence="1">The sequence shown here is derived from an EMBL/GenBank/DDBJ whole genome shotgun (WGS) entry which is preliminary data.</text>
</comment>
<sequence>MLPTILNGYALILKTEYARGRCEKIEALFATSSTSSFSVTPKWLVIQQIKISNLTACSAFSWRWISNAMRRLQFSKMSEYLRVTHAIHICTQLTFRRNRKCHELSSHGDPNFRSLIRINSAQSGHSHLFQNGIFRTREGKKQSSVLKTDGNWHSGMTMLEFKRTQNPVGF</sequence>
<reference evidence="1 2" key="1">
    <citation type="journal article" date="2019" name="Sci. Rep.">
        <title>Orb-weaving spider Araneus ventricosus genome elucidates the spidroin gene catalogue.</title>
        <authorList>
            <person name="Kono N."/>
            <person name="Nakamura H."/>
            <person name="Ohtoshi R."/>
            <person name="Moran D.A.P."/>
            <person name="Shinohara A."/>
            <person name="Yoshida Y."/>
            <person name="Fujiwara M."/>
            <person name="Mori M."/>
            <person name="Tomita M."/>
            <person name="Arakawa K."/>
        </authorList>
    </citation>
    <scope>NUCLEOTIDE SEQUENCE [LARGE SCALE GENOMIC DNA]</scope>
</reference>
<dbReference type="Proteomes" id="UP000499080">
    <property type="component" value="Unassembled WGS sequence"/>
</dbReference>
<keyword evidence="2" id="KW-1185">Reference proteome</keyword>
<accession>A0A4Y2BYL0</accession>
<proteinExistence type="predicted"/>
<organism evidence="1 2">
    <name type="scientific">Araneus ventricosus</name>
    <name type="common">Orbweaver spider</name>
    <name type="synonym">Epeira ventricosa</name>
    <dbReference type="NCBI Taxonomy" id="182803"/>
    <lineage>
        <taxon>Eukaryota</taxon>
        <taxon>Metazoa</taxon>
        <taxon>Ecdysozoa</taxon>
        <taxon>Arthropoda</taxon>
        <taxon>Chelicerata</taxon>
        <taxon>Arachnida</taxon>
        <taxon>Araneae</taxon>
        <taxon>Araneomorphae</taxon>
        <taxon>Entelegynae</taxon>
        <taxon>Araneoidea</taxon>
        <taxon>Araneidae</taxon>
        <taxon>Araneus</taxon>
    </lineage>
</organism>
<gene>
    <name evidence="1" type="ORF">AVEN_171901_1</name>
</gene>
<evidence type="ECO:0000313" key="1">
    <source>
        <dbReference type="EMBL" id="GBL96224.1"/>
    </source>
</evidence>
<dbReference type="EMBL" id="BGPR01084634">
    <property type="protein sequence ID" value="GBL96224.1"/>
    <property type="molecule type" value="Genomic_DNA"/>
</dbReference>
<protein>
    <submittedName>
        <fullName evidence="1">Uncharacterized protein</fullName>
    </submittedName>
</protein>